<dbReference type="InterPro" id="IPR004843">
    <property type="entry name" value="Calcineurin-like_PHP"/>
</dbReference>
<evidence type="ECO:0000313" key="4">
    <source>
        <dbReference type="Proteomes" id="UP000800038"/>
    </source>
</evidence>
<name>A0A6A5STQ5_9PLEO</name>
<dbReference type="GO" id="GO:0005737">
    <property type="term" value="C:cytoplasm"/>
    <property type="evidence" value="ECO:0007669"/>
    <property type="project" value="TreeGrafter"/>
</dbReference>
<organism evidence="3 4">
    <name type="scientific">Clathrospora elynae</name>
    <dbReference type="NCBI Taxonomy" id="706981"/>
    <lineage>
        <taxon>Eukaryota</taxon>
        <taxon>Fungi</taxon>
        <taxon>Dikarya</taxon>
        <taxon>Ascomycota</taxon>
        <taxon>Pezizomycotina</taxon>
        <taxon>Dothideomycetes</taxon>
        <taxon>Pleosporomycetidae</taxon>
        <taxon>Pleosporales</taxon>
        <taxon>Diademaceae</taxon>
        <taxon>Clathrospora</taxon>
    </lineage>
</organism>
<feature type="chain" id="PRO_5025535145" evidence="1">
    <location>
        <begin position="17"/>
        <end position="405"/>
    </location>
</feature>
<evidence type="ECO:0000256" key="1">
    <source>
        <dbReference type="SAM" id="SignalP"/>
    </source>
</evidence>
<keyword evidence="1" id="KW-0732">Signal</keyword>
<reference evidence="3" key="1">
    <citation type="journal article" date="2020" name="Stud. Mycol.">
        <title>101 Dothideomycetes genomes: a test case for predicting lifestyles and emergence of pathogens.</title>
        <authorList>
            <person name="Haridas S."/>
            <person name="Albert R."/>
            <person name="Binder M."/>
            <person name="Bloem J."/>
            <person name="Labutti K."/>
            <person name="Salamov A."/>
            <person name="Andreopoulos B."/>
            <person name="Baker S."/>
            <person name="Barry K."/>
            <person name="Bills G."/>
            <person name="Bluhm B."/>
            <person name="Cannon C."/>
            <person name="Castanera R."/>
            <person name="Culley D."/>
            <person name="Daum C."/>
            <person name="Ezra D."/>
            <person name="Gonzalez J."/>
            <person name="Henrissat B."/>
            <person name="Kuo A."/>
            <person name="Liang C."/>
            <person name="Lipzen A."/>
            <person name="Lutzoni F."/>
            <person name="Magnuson J."/>
            <person name="Mondo S."/>
            <person name="Nolan M."/>
            <person name="Ohm R."/>
            <person name="Pangilinan J."/>
            <person name="Park H.-J."/>
            <person name="Ramirez L."/>
            <person name="Alfaro M."/>
            <person name="Sun H."/>
            <person name="Tritt A."/>
            <person name="Yoshinaga Y."/>
            <person name="Zwiers L.-H."/>
            <person name="Turgeon B."/>
            <person name="Goodwin S."/>
            <person name="Spatafora J."/>
            <person name="Crous P."/>
            <person name="Grigoriev I."/>
        </authorList>
    </citation>
    <scope>NUCLEOTIDE SEQUENCE</scope>
    <source>
        <strain evidence="3">CBS 161.51</strain>
    </source>
</reference>
<gene>
    <name evidence="3" type="ORF">EJ02DRAFT_373410</name>
</gene>
<dbReference type="AlphaFoldDB" id="A0A6A5STQ5"/>
<dbReference type="OrthoDB" id="783096at2759"/>
<dbReference type="SUPFAM" id="SSF56300">
    <property type="entry name" value="Metallo-dependent phosphatases"/>
    <property type="match status" value="1"/>
</dbReference>
<protein>
    <submittedName>
        <fullName evidence="3">Metallo-dependent phosphatase</fullName>
    </submittedName>
</protein>
<dbReference type="EMBL" id="ML976024">
    <property type="protein sequence ID" value="KAF1943543.1"/>
    <property type="molecule type" value="Genomic_DNA"/>
</dbReference>
<dbReference type="Proteomes" id="UP000800038">
    <property type="component" value="Unassembled WGS sequence"/>
</dbReference>
<evidence type="ECO:0000313" key="3">
    <source>
        <dbReference type="EMBL" id="KAF1943543.1"/>
    </source>
</evidence>
<dbReference type="CDD" id="cd07383">
    <property type="entry name" value="MPP_Dcr2"/>
    <property type="match status" value="1"/>
</dbReference>
<dbReference type="GO" id="GO:0016788">
    <property type="term" value="F:hydrolase activity, acting on ester bonds"/>
    <property type="evidence" value="ECO:0007669"/>
    <property type="project" value="TreeGrafter"/>
</dbReference>
<dbReference type="PANTHER" id="PTHR32440:SF11">
    <property type="entry name" value="METALLOPHOSPHOESTERASE DOMAIN-CONTAINING PROTEIN"/>
    <property type="match status" value="1"/>
</dbReference>
<sequence>MRHAQLLGLIAVTAGAAVLRPRAPAILNYPGIQFDSDGKLSISVFSDLHFGEPEWGTHRPNGDLKTVGVINSVLDNEHPNLVVLNGDLVSCEWVATQDANGLIDQIMAPLINRNLPFAATFGNHDASKTCSTKSMSDHMWYDVKGTNGNKLSFTTQSVSGDIDQVGWSNYFVPVYSSTNGGDLKMLLWFFDSKGGRKYQPTGVDVGVPNWVDEKVVSWFRDTNSQFRQQYGRAFPSLAFVHIPVHATNAFQQTGGRTETTNPGINDESIGQQGDLCDTNGNCPYTGSDTPFMKALVETEGLMGVFSGHDHLVDWCMKWSKNLPDTTPANGNGLNICFNRHSGYGGYGDYSRGARQIIVEEGKLGQDVVETWIRLENGNISGHVSLNSTFGTDQYPKADGTKSSGA</sequence>
<dbReference type="Gene3D" id="3.60.21.10">
    <property type="match status" value="1"/>
</dbReference>
<keyword evidence="4" id="KW-1185">Reference proteome</keyword>
<proteinExistence type="predicted"/>
<evidence type="ECO:0000259" key="2">
    <source>
        <dbReference type="Pfam" id="PF00149"/>
    </source>
</evidence>
<feature type="domain" description="Calcineurin-like phosphoesterase" evidence="2">
    <location>
        <begin position="42"/>
        <end position="310"/>
    </location>
</feature>
<accession>A0A6A5STQ5</accession>
<feature type="signal peptide" evidence="1">
    <location>
        <begin position="1"/>
        <end position="16"/>
    </location>
</feature>
<dbReference type="PANTHER" id="PTHR32440">
    <property type="entry name" value="PHOSPHATASE DCR2-RELATED-RELATED"/>
    <property type="match status" value="1"/>
</dbReference>
<dbReference type="InterPro" id="IPR029052">
    <property type="entry name" value="Metallo-depent_PP-like"/>
</dbReference>
<dbReference type="Pfam" id="PF00149">
    <property type="entry name" value="Metallophos"/>
    <property type="match status" value="1"/>
</dbReference>